<dbReference type="Proteomes" id="UP000886998">
    <property type="component" value="Unassembled WGS sequence"/>
</dbReference>
<proteinExistence type="predicted"/>
<organism evidence="1 2">
    <name type="scientific">Trichonephila inaurata madagascariensis</name>
    <dbReference type="NCBI Taxonomy" id="2747483"/>
    <lineage>
        <taxon>Eukaryota</taxon>
        <taxon>Metazoa</taxon>
        <taxon>Ecdysozoa</taxon>
        <taxon>Arthropoda</taxon>
        <taxon>Chelicerata</taxon>
        <taxon>Arachnida</taxon>
        <taxon>Araneae</taxon>
        <taxon>Araneomorphae</taxon>
        <taxon>Entelegynae</taxon>
        <taxon>Araneoidea</taxon>
        <taxon>Nephilidae</taxon>
        <taxon>Trichonephila</taxon>
        <taxon>Trichonephila inaurata</taxon>
    </lineage>
</organism>
<keyword evidence="2" id="KW-1185">Reference proteome</keyword>
<gene>
    <name evidence="1" type="ORF">TNIN_160631</name>
</gene>
<sequence length="73" mass="8316">MRFLVYKTPLDSAEYFVDGIVVAADKISDTRNFRESASVVPSPVSPVEHDTCGQHFEPWLMNPTEMQIQFPEN</sequence>
<evidence type="ECO:0000313" key="2">
    <source>
        <dbReference type="Proteomes" id="UP000886998"/>
    </source>
</evidence>
<comment type="caution">
    <text evidence="1">The sequence shown here is derived from an EMBL/GenBank/DDBJ whole genome shotgun (WGS) entry which is preliminary data.</text>
</comment>
<reference evidence="1" key="1">
    <citation type="submission" date="2020-08" db="EMBL/GenBank/DDBJ databases">
        <title>Multicomponent nature underlies the extraordinary mechanical properties of spider dragline silk.</title>
        <authorList>
            <person name="Kono N."/>
            <person name="Nakamura H."/>
            <person name="Mori M."/>
            <person name="Yoshida Y."/>
            <person name="Ohtoshi R."/>
            <person name="Malay A.D."/>
            <person name="Moran D.A.P."/>
            <person name="Tomita M."/>
            <person name="Numata K."/>
            <person name="Arakawa K."/>
        </authorList>
    </citation>
    <scope>NUCLEOTIDE SEQUENCE</scope>
</reference>
<accession>A0A8X7C3K4</accession>
<dbReference type="AlphaFoldDB" id="A0A8X7C3K4"/>
<dbReference type="EMBL" id="BMAV01010569">
    <property type="protein sequence ID" value="GFY55771.1"/>
    <property type="molecule type" value="Genomic_DNA"/>
</dbReference>
<protein>
    <submittedName>
        <fullName evidence="1">Uncharacterized protein</fullName>
    </submittedName>
</protein>
<evidence type="ECO:0000313" key="1">
    <source>
        <dbReference type="EMBL" id="GFY55771.1"/>
    </source>
</evidence>
<name>A0A8X7C3K4_9ARAC</name>